<dbReference type="AlphaFoldDB" id="A0A0D3HZE1"/>
<proteinExistence type="predicted"/>
<evidence type="ECO:0000313" key="3">
    <source>
        <dbReference type="Proteomes" id="UP000013827"/>
    </source>
</evidence>
<sequence length="201" mass="21557">MLTFGSGSMSDFLLNWVEHVRRLGDAAGPYLVGALDGPVADLCKDRSIASAVAPPADGGGGGGGGGVGEHTAQLRETSGYYRYRPGTFLAMGLVKQLFIRAVLREGYDVMVSDVDVAWLRPPWPLVRYSSVRSAPAENGAVEQEASLLALADVVLSVDQVQQYLDCDKHRWHVDSELNTGVVFFRASAGALAVLDEWLGTF</sequence>
<feature type="domain" description="Nucleotide-diphospho-sugar transferase" evidence="1">
    <location>
        <begin position="30"/>
        <end position="198"/>
    </location>
</feature>
<reference evidence="2" key="2">
    <citation type="submission" date="2024-10" db="UniProtKB">
        <authorList>
            <consortium name="EnsemblProtists"/>
        </authorList>
    </citation>
    <scope>IDENTIFICATION</scope>
</reference>
<name>A0A0D3HZE1_EMIH1</name>
<dbReference type="InterPro" id="IPR053250">
    <property type="entry name" value="Glycosyltransferase_77"/>
</dbReference>
<dbReference type="PANTHER" id="PTHR46936:SF1">
    <property type="entry name" value="ARABINOSYLTRANSFERASE XEG113"/>
    <property type="match status" value="1"/>
</dbReference>
<dbReference type="PaxDb" id="2903-EOD04376"/>
<accession>A0A0D3HZE1</accession>
<dbReference type="Proteomes" id="UP000013827">
    <property type="component" value="Unassembled WGS sequence"/>
</dbReference>
<dbReference type="KEGG" id="ehx:EMIHUDRAFT_439187"/>
<dbReference type="PANTHER" id="PTHR46936">
    <property type="entry name" value="ARABINOSYLTRANSFERASE XEG113"/>
    <property type="match status" value="1"/>
</dbReference>
<dbReference type="GO" id="GO:0052636">
    <property type="term" value="F:arabinosyltransferase activity"/>
    <property type="evidence" value="ECO:0007669"/>
    <property type="project" value="TreeGrafter"/>
</dbReference>
<evidence type="ECO:0000259" key="1">
    <source>
        <dbReference type="Pfam" id="PF03407"/>
    </source>
</evidence>
<dbReference type="EnsemblProtists" id="EOD04376">
    <property type="protein sequence ID" value="EOD04376"/>
    <property type="gene ID" value="EMIHUDRAFT_439187"/>
</dbReference>
<dbReference type="RefSeq" id="XP_005756805.1">
    <property type="nucleotide sequence ID" value="XM_005756748.1"/>
</dbReference>
<organism evidence="2 3">
    <name type="scientific">Emiliania huxleyi (strain CCMP1516)</name>
    <dbReference type="NCBI Taxonomy" id="280463"/>
    <lineage>
        <taxon>Eukaryota</taxon>
        <taxon>Haptista</taxon>
        <taxon>Haptophyta</taxon>
        <taxon>Prymnesiophyceae</taxon>
        <taxon>Isochrysidales</taxon>
        <taxon>Noelaerhabdaceae</taxon>
        <taxon>Emiliania</taxon>
    </lineage>
</organism>
<dbReference type="GO" id="GO:0005794">
    <property type="term" value="C:Golgi apparatus"/>
    <property type="evidence" value="ECO:0007669"/>
    <property type="project" value="TreeGrafter"/>
</dbReference>
<dbReference type="InterPro" id="IPR005069">
    <property type="entry name" value="Nucl-diP-sugar_transferase"/>
</dbReference>
<dbReference type="Pfam" id="PF03407">
    <property type="entry name" value="Nucleotid_trans"/>
    <property type="match status" value="1"/>
</dbReference>
<evidence type="ECO:0000313" key="2">
    <source>
        <dbReference type="EnsemblProtists" id="EOD04376"/>
    </source>
</evidence>
<reference evidence="3" key="1">
    <citation type="journal article" date="2013" name="Nature">
        <title>Pan genome of the phytoplankton Emiliania underpins its global distribution.</title>
        <authorList>
            <person name="Read B.A."/>
            <person name="Kegel J."/>
            <person name="Klute M.J."/>
            <person name="Kuo A."/>
            <person name="Lefebvre S.C."/>
            <person name="Maumus F."/>
            <person name="Mayer C."/>
            <person name="Miller J."/>
            <person name="Monier A."/>
            <person name="Salamov A."/>
            <person name="Young J."/>
            <person name="Aguilar M."/>
            <person name="Claverie J.M."/>
            <person name="Frickenhaus S."/>
            <person name="Gonzalez K."/>
            <person name="Herman E.K."/>
            <person name="Lin Y.C."/>
            <person name="Napier J."/>
            <person name="Ogata H."/>
            <person name="Sarno A.F."/>
            <person name="Shmutz J."/>
            <person name="Schroeder D."/>
            <person name="de Vargas C."/>
            <person name="Verret F."/>
            <person name="von Dassow P."/>
            <person name="Valentin K."/>
            <person name="Van de Peer Y."/>
            <person name="Wheeler G."/>
            <person name="Dacks J.B."/>
            <person name="Delwiche C.F."/>
            <person name="Dyhrman S.T."/>
            <person name="Glockner G."/>
            <person name="John U."/>
            <person name="Richards T."/>
            <person name="Worden A.Z."/>
            <person name="Zhang X."/>
            <person name="Grigoriev I.V."/>
            <person name="Allen A.E."/>
            <person name="Bidle K."/>
            <person name="Borodovsky M."/>
            <person name="Bowler C."/>
            <person name="Brownlee C."/>
            <person name="Cock J.M."/>
            <person name="Elias M."/>
            <person name="Gladyshev V.N."/>
            <person name="Groth M."/>
            <person name="Guda C."/>
            <person name="Hadaegh A."/>
            <person name="Iglesias-Rodriguez M.D."/>
            <person name="Jenkins J."/>
            <person name="Jones B.M."/>
            <person name="Lawson T."/>
            <person name="Leese F."/>
            <person name="Lindquist E."/>
            <person name="Lobanov A."/>
            <person name="Lomsadze A."/>
            <person name="Malik S.B."/>
            <person name="Marsh M.E."/>
            <person name="Mackinder L."/>
            <person name="Mock T."/>
            <person name="Mueller-Roeber B."/>
            <person name="Pagarete A."/>
            <person name="Parker M."/>
            <person name="Probert I."/>
            <person name="Quesneville H."/>
            <person name="Raines C."/>
            <person name="Rensing S.A."/>
            <person name="Riano-Pachon D.M."/>
            <person name="Richier S."/>
            <person name="Rokitta S."/>
            <person name="Shiraiwa Y."/>
            <person name="Soanes D.M."/>
            <person name="van der Giezen M."/>
            <person name="Wahlund T.M."/>
            <person name="Williams B."/>
            <person name="Wilson W."/>
            <person name="Wolfe G."/>
            <person name="Wurch L.L."/>
        </authorList>
    </citation>
    <scope>NUCLEOTIDE SEQUENCE</scope>
</reference>
<dbReference type="GeneID" id="17250502"/>
<protein>
    <recommendedName>
        <fullName evidence="1">Nucleotide-diphospho-sugar transferase domain-containing protein</fullName>
    </recommendedName>
</protein>
<keyword evidence="3" id="KW-1185">Reference proteome</keyword>
<dbReference type="HOGENOM" id="CLU_1362615_0_0_1"/>